<comment type="similarity">
    <text evidence="1">Belongs to the UPF0213 family.</text>
</comment>
<dbReference type="RefSeq" id="WP_160418147.1">
    <property type="nucleotide sequence ID" value="NZ_WTKP01000004.1"/>
</dbReference>
<dbReference type="InterPro" id="IPR050190">
    <property type="entry name" value="UPF0213_domain"/>
</dbReference>
<organism evidence="3 4">
    <name type="scientific">Vreelandella zhuhanensis</name>
    <dbReference type="NCBI Taxonomy" id="2684210"/>
    <lineage>
        <taxon>Bacteria</taxon>
        <taxon>Pseudomonadati</taxon>
        <taxon>Pseudomonadota</taxon>
        <taxon>Gammaproteobacteria</taxon>
        <taxon>Oceanospirillales</taxon>
        <taxon>Halomonadaceae</taxon>
        <taxon>Vreelandella</taxon>
    </lineage>
</organism>
<dbReference type="Pfam" id="PF01541">
    <property type="entry name" value="GIY-YIG"/>
    <property type="match status" value="1"/>
</dbReference>
<dbReference type="Gene3D" id="3.40.1440.10">
    <property type="entry name" value="GIY-YIG endonuclease"/>
    <property type="match status" value="1"/>
</dbReference>
<evidence type="ECO:0000256" key="1">
    <source>
        <dbReference type="ARBA" id="ARBA00007435"/>
    </source>
</evidence>
<reference evidence="3 4" key="1">
    <citation type="submission" date="2019-12" db="EMBL/GenBank/DDBJ databases">
        <title>Halomonas rutogse sp. nov. isolated from two lakes on Tibetan Plateau.</title>
        <authorList>
            <person name="Gao P."/>
        </authorList>
    </citation>
    <scope>NUCLEOTIDE SEQUENCE [LARGE SCALE GENOMIC DNA]</scope>
    <source>
        <strain evidence="3 4">ZH2S</strain>
    </source>
</reference>
<sequence>MWYLYLLECRGGNTYAGITNDVLRRYAAHQAGKGARYTRANPPSAILGVQPFACRSSASRAEYQLKRKTPTQKRLWADTWPWPPEACSAE</sequence>
<protein>
    <submittedName>
        <fullName evidence="3">GIY-YIG nuclease family protein</fullName>
    </submittedName>
</protein>
<comment type="caution">
    <text evidence="3">The sequence shown here is derived from an EMBL/GenBank/DDBJ whole genome shotgun (WGS) entry which is preliminary data.</text>
</comment>
<gene>
    <name evidence="3" type="ORF">GPM19_06610</name>
</gene>
<keyword evidence="4" id="KW-1185">Reference proteome</keyword>
<dbReference type="CDD" id="cd10456">
    <property type="entry name" value="GIY-YIG_UPF0213"/>
    <property type="match status" value="1"/>
</dbReference>
<dbReference type="Proteomes" id="UP000437638">
    <property type="component" value="Unassembled WGS sequence"/>
</dbReference>
<dbReference type="PROSITE" id="PS50164">
    <property type="entry name" value="GIY_YIG"/>
    <property type="match status" value="1"/>
</dbReference>
<dbReference type="EMBL" id="WTKP01000004">
    <property type="protein sequence ID" value="MWJ27878.1"/>
    <property type="molecule type" value="Genomic_DNA"/>
</dbReference>
<evidence type="ECO:0000313" key="3">
    <source>
        <dbReference type="EMBL" id="MWJ27878.1"/>
    </source>
</evidence>
<feature type="domain" description="GIY-YIG" evidence="2">
    <location>
        <begin position="1"/>
        <end position="75"/>
    </location>
</feature>
<name>A0A7X3H1I0_9GAMM</name>
<dbReference type="InterPro" id="IPR035901">
    <property type="entry name" value="GIY-YIG_endonuc_sf"/>
</dbReference>
<accession>A0A7X3H1I0</accession>
<dbReference type="InterPro" id="IPR000305">
    <property type="entry name" value="GIY-YIG_endonuc"/>
</dbReference>
<dbReference type="PANTHER" id="PTHR34477">
    <property type="entry name" value="UPF0213 PROTEIN YHBQ"/>
    <property type="match status" value="1"/>
</dbReference>
<evidence type="ECO:0000313" key="4">
    <source>
        <dbReference type="Proteomes" id="UP000437638"/>
    </source>
</evidence>
<proteinExistence type="inferred from homology"/>
<dbReference type="PANTHER" id="PTHR34477:SF1">
    <property type="entry name" value="UPF0213 PROTEIN YHBQ"/>
    <property type="match status" value="1"/>
</dbReference>
<evidence type="ECO:0000259" key="2">
    <source>
        <dbReference type="PROSITE" id="PS50164"/>
    </source>
</evidence>
<dbReference type="SUPFAM" id="SSF82771">
    <property type="entry name" value="GIY-YIG endonuclease"/>
    <property type="match status" value="1"/>
</dbReference>
<dbReference type="AlphaFoldDB" id="A0A7X3H1I0"/>